<dbReference type="PROSITE" id="PS51257">
    <property type="entry name" value="PROKAR_LIPOPROTEIN"/>
    <property type="match status" value="1"/>
</dbReference>
<dbReference type="Proteomes" id="UP000198672">
    <property type="component" value="Unassembled WGS sequence"/>
</dbReference>
<organism evidence="3 4">
    <name type="scientific">Allochromatium warmingii</name>
    <name type="common">Chromatium warmingii</name>
    <dbReference type="NCBI Taxonomy" id="61595"/>
    <lineage>
        <taxon>Bacteria</taxon>
        <taxon>Pseudomonadati</taxon>
        <taxon>Pseudomonadota</taxon>
        <taxon>Gammaproteobacteria</taxon>
        <taxon>Chromatiales</taxon>
        <taxon>Chromatiaceae</taxon>
        <taxon>Allochromatium</taxon>
    </lineage>
</organism>
<dbReference type="PROSITE" id="PS00061">
    <property type="entry name" value="ADH_SHORT"/>
    <property type="match status" value="1"/>
</dbReference>
<evidence type="ECO:0000256" key="1">
    <source>
        <dbReference type="ARBA" id="ARBA00006484"/>
    </source>
</evidence>
<dbReference type="PANTHER" id="PTHR43975">
    <property type="entry name" value="ZGC:101858"/>
    <property type="match status" value="1"/>
</dbReference>
<dbReference type="PRINTS" id="PR00081">
    <property type="entry name" value="GDHRDH"/>
</dbReference>
<dbReference type="InterPro" id="IPR002347">
    <property type="entry name" value="SDR_fam"/>
</dbReference>
<dbReference type="STRING" id="61595.SAMN05421644_13227"/>
<name>A0A1H3HDI3_ALLWA</name>
<reference evidence="4" key="1">
    <citation type="submission" date="2016-10" db="EMBL/GenBank/DDBJ databases">
        <authorList>
            <person name="Varghese N."/>
            <person name="Submissions S."/>
        </authorList>
    </citation>
    <scope>NUCLEOTIDE SEQUENCE [LARGE SCALE GENOMIC DNA]</scope>
    <source>
        <strain evidence="4">DSM 173</strain>
    </source>
</reference>
<protein>
    <submittedName>
        <fullName evidence="3">NADP-dependent 3-hydroxy acid dehydrogenase YdfG</fullName>
    </submittedName>
</protein>
<dbReference type="OrthoDB" id="9804774at2"/>
<gene>
    <name evidence="3" type="ORF">SAMN05421644_13227</name>
</gene>
<comment type="similarity">
    <text evidence="1">Belongs to the short-chain dehydrogenases/reductases (SDR) family.</text>
</comment>
<feature type="domain" description="Ketoreductase" evidence="2">
    <location>
        <begin position="7"/>
        <end position="188"/>
    </location>
</feature>
<dbReference type="EMBL" id="FNOW01000032">
    <property type="protein sequence ID" value="SDY13527.1"/>
    <property type="molecule type" value="Genomic_DNA"/>
</dbReference>
<dbReference type="Gene3D" id="3.40.50.720">
    <property type="entry name" value="NAD(P)-binding Rossmann-like Domain"/>
    <property type="match status" value="1"/>
</dbReference>
<proteinExistence type="inferred from homology"/>
<dbReference type="SUPFAM" id="SSF51735">
    <property type="entry name" value="NAD(P)-binding Rossmann-fold domains"/>
    <property type="match status" value="1"/>
</dbReference>
<dbReference type="InterPro" id="IPR036291">
    <property type="entry name" value="NAD(P)-bd_dom_sf"/>
</dbReference>
<dbReference type="InterPro" id="IPR020904">
    <property type="entry name" value="Sc_DH/Rdtase_CS"/>
</dbReference>
<dbReference type="PANTHER" id="PTHR43975:SF2">
    <property type="entry name" value="EG:BACR7A4.14 PROTEIN-RELATED"/>
    <property type="match status" value="1"/>
</dbReference>
<dbReference type="FunFam" id="3.40.50.720:FF:000084">
    <property type="entry name" value="Short-chain dehydrogenase reductase"/>
    <property type="match status" value="1"/>
</dbReference>
<dbReference type="Pfam" id="PF13561">
    <property type="entry name" value="adh_short_C2"/>
    <property type="match status" value="1"/>
</dbReference>
<sequence>MSDLHARTILITGASGNLGAATAQACAAQGARLALTGRDPAALTRLQATLPANVESIALAADLLDAAQVTALVQQIVERFGALHGVANLVGGFSMGPAIQDTTDTAWNAMLDLNARSAFHIARAVVPHLLTTGHGSLVNIAARAATRGIGHLGPYCVAKAAVITLTETLADELKASGIRANCVLPGTLDTPENRAAMPDSDPATWVSLEALADVIVFLLSDRARGITGAAIPVYGRS</sequence>
<accession>A0A1H3HDI3</accession>
<dbReference type="RefSeq" id="WP_091334375.1">
    <property type="nucleotide sequence ID" value="NZ_FNOW01000032.1"/>
</dbReference>
<evidence type="ECO:0000313" key="4">
    <source>
        <dbReference type="Proteomes" id="UP000198672"/>
    </source>
</evidence>
<keyword evidence="4" id="KW-1185">Reference proteome</keyword>
<evidence type="ECO:0000313" key="3">
    <source>
        <dbReference type="EMBL" id="SDY13527.1"/>
    </source>
</evidence>
<evidence type="ECO:0000259" key="2">
    <source>
        <dbReference type="SMART" id="SM00822"/>
    </source>
</evidence>
<dbReference type="SMART" id="SM00822">
    <property type="entry name" value="PKS_KR"/>
    <property type="match status" value="1"/>
</dbReference>
<dbReference type="InterPro" id="IPR057326">
    <property type="entry name" value="KR_dom"/>
</dbReference>
<dbReference type="AlphaFoldDB" id="A0A1H3HDI3"/>